<name>A0A1T4VZM3_9BACT</name>
<organism evidence="1 2">
    <name type="scientific">Desulfobaculum bizertense DSM 18034</name>
    <dbReference type="NCBI Taxonomy" id="1121442"/>
    <lineage>
        <taxon>Bacteria</taxon>
        <taxon>Pseudomonadati</taxon>
        <taxon>Thermodesulfobacteriota</taxon>
        <taxon>Desulfovibrionia</taxon>
        <taxon>Desulfovibrionales</taxon>
        <taxon>Desulfovibrionaceae</taxon>
        <taxon>Desulfobaculum</taxon>
    </lineage>
</organism>
<proteinExistence type="predicted"/>
<dbReference type="RefSeq" id="WP_078684538.1">
    <property type="nucleotide sequence ID" value="NZ_FUYA01000003.1"/>
</dbReference>
<gene>
    <name evidence="1" type="ORF">SAMN02745702_01242</name>
</gene>
<dbReference type="EMBL" id="FUYA01000003">
    <property type="protein sequence ID" value="SKA69921.1"/>
    <property type="molecule type" value="Genomic_DNA"/>
</dbReference>
<dbReference type="STRING" id="1121442.SAMN02745702_01242"/>
<sequence length="371" mass="41658">MSYYLVHHFDPDFDYENLLPRERVDGNVDYYNLGYVQNVREGELLAEWREEKPEDTTPWVFECASRDFPSGENTRIDPNDGNRLLASANGYVFYLDGYITIKKTLNVRRDIDFHTGNIFFLGNVIVHGSVRTGFSVRGVNVMARDVIEGAKVHASDSVLAEAGIKGAHKALVRAEGNIRAAFAENTQILAGKSTLIDGSLMHSEVFAGKQLVVKDMLVGGRAISSRYIYVEGQLGGGLSTETTLILGYDAVLMYKAHLLGEHIRELNARLEEYTLALRHHSTLKDEFEPKILRTEKKLGACRHKMRELWDGMEKVQDLESCRVVVPGAVRPGVEITIGEARLKVTDYLENVCFRYQDYDIVVDSPAVSHEG</sequence>
<evidence type="ECO:0000313" key="1">
    <source>
        <dbReference type="EMBL" id="SKA69921.1"/>
    </source>
</evidence>
<dbReference type="Proteomes" id="UP000189733">
    <property type="component" value="Unassembled WGS sequence"/>
</dbReference>
<accession>A0A1T4VZM3</accession>
<keyword evidence="2" id="KW-1185">Reference proteome</keyword>
<dbReference type="Pfam" id="PF03961">
    <property type="entry name" value="FapA"/>
    <property type="match status" value="1"/>
</dbReference>
<dbReference type="InterPro" id="IPR005646">
    <property type="entry name" value="FapA"/>
</dbReference>
<protein>
    <recommendedName>
        <fullName evidence="3">DUF342 domain-containing protein</fullName>
    </recommendedName>
</protein>
<dbReference type="PANTHER" id="PTHR38032">
    <property type="entry name" value="POLYMERASE-RELATED"/>
    <property type="match status" value="1"/>
</dbReference>
<reference evidence="1 2" key="1">
    <citation type="submission" date="2017-02" db="EMBL/GenBank/DDBJ databases">
        <authorList>
            <person name="Peterson S.W."/>
        </authorList>
    </citation>
    <scope>NUCLEOTIDE SEQUENCE [LARGE SCALE GENOMIC DNA]</scope>
    <source>
        <strain evidence="1 2">DSM 18034</strain>
    </source>
</reference>
<dbReference type="PANTHER" id="PTHR38032:SF1">
    <property type="entry name" value="RNA-BINDING PROTEIN KHPB N-TERMINAL DOMAIN-CONTAINING PROTEIN"/>
    <property type="match status" value="1"/>
</dbReference>
<dbReference type="InterPro" id="IPR046865">
    <property type="entry name" value="FapA_b_solenoid"/>
</dbReference>
<evidence type="ECO:0000313" key="2">
    <source>
        <dbReference type="Proteomes" id="UP000189733"/>
    </source>
</evidence>
<evidence type="ECO:0008006" key="3">
    <source>
        <dbReference type="Google" id="ProtNLM"/>
    </source>
</evidence>
<dbReference type="OrthoDB" id="5446236at2"/>
<dbReference type="AlphaFoldDB" id="A0A1T4VZM3"/>